<comment type="caution">
    <text evidence="1">The sequence shown here is derived from an EMBL/GenBank/DDBJ whole genome shotgun (WGS) entry which is preliminary data.</text>
</comment>
<dbReference type="Proteomes" id="UP000037923">
    <property type="component" value="Unassembled WGS sequence"/>
</dbReference>
<protein>
    <submittedName>
        <fullName evidence="1">Uncharacterized protein</fullName>
    </submittedName>
</protein>
<sequence length="258" mass="27565">MMNALGDRCHSVLVLVDTTHLTAPLLDTACGYHVGCVLTSADADNAPSSKDITAHVTSFCSENTVACAVQKVTDEVARSLPMRGASATEHLTKPMTLFDATGVADVSLLISLLSWLYGEVNSGGSTPQKASAETPYTLVAVLDVSRGALCTPSSDYARTDAYAWLRPTPSYYSELLDAAKSQCATSTDGSCSVDFHCYVFPVQVYSRYPVVRDRGLQEGLYGGEATEVPVEQWTNKSTLNALLRELAFKAGQLAKYGA</sequence>
<organism evidence="1 2">
    <name type="scientific">Leptomonas pyrrhocoris</name>
    <name type="common">Firebug parasite</name>
    <dbReference type="NCBI Taxonomy" id="157538"/>
    <lineage>
        <taxon>Eukaryota</taxon>
        <taxon>Discoba</taxon>
        <taxon>Euglenozoa</taxon>
        <taxon>Kinetoplastea</taxon>
        <taxon>Metakinetoplastina</taxon>
        <taxon>Trypanosomatida</taxon>
        <taxon>Trypanosomatidae</taxon>
        <taxon>Leishmaniinae</taxon>
        <taxon>Leptomonas</taxon>
    </lineage>
</organism>
<dbReference type="EMBL" id="LGTL01000029">
    <property type="protein sequence ID" value="KPA74550.1"/>
    <property type="molecule type" value="Genomic_DNA"/>
</dbReference>
<gene>
    <name evidence="1" type="ORF">ABB37_09195</name>
</gene>
<reference evidence="1 2" key="1">
    <citation type="submission" date="2015-07" db="EMBL/GenBank/DDBJ databases">
        <title>High-quality genome of monoxenous trypanosomatid Leptomonas pyrrhocoris.</title>
        <authorList>
            <person name="Flegontov P."/>
            <person name="Butenko A."/>
            <person name="Firsov S."/>
            <person name="Vlcek C."/>
            <person name="Logacheva M.D."/>
            <person name="Field M."/>
            <person name="Filatov D."/>
            <person name="Flegontova O."/>
            <person name="Gerasimov E."/>
            <person name="Jackson A.P."/>
            <person name="Kelly S."/>
            <person name="Opperdoes F."/>
            <person name="O'Reilly A."/>
            <person name="Votypka J."/>
            <person name="Yurchenko V."/>
            <person name="Lukes J."/>
        </authorList>
    </citation>
    <scope>NUCLEOTIDE SEQUENCE [LARGE SCALE GENOMIC DNA]</scope>
    <source>
        <strain evidence="1">H10</strain>
    </source>
</reference>
<dbReference type="OrthoDB" id="277877at2759"/>
<accession>A0A0M9FRN6</accession>
<dbReference type="EMBL" id="LGTL01000029">
    <property type="protein sequence ID" value="KPA74549.1"/>
    <property type="molecule type" value="Genomic_DNA"/>
</dbReference>
<evidence type="ECO:0000313" key="1">
    <source>
        <dbReference type="EMBL" id="KPA74549.1"/>
    </source>
</evidence>
<dbReference type="VEuPathDB" id="TriTrypDB:LpyrH10_29_1100"/>
<dbReference type="AlphaFoldDB" id="A0A0M9FRN6"/>
<dbReference type="RefSeq" id="XP_015652989.1">
    <property type="nucleotide sequence ID" value="XM_015808536.1"/>
</dbReference>
<keyword evidence="2" id="KW-1185">Reference proteome</keyword>
<name>A0A0M9FRN6_LEPPY</name>
<evidence type="ECO:0000313" key="2">
    <source>
        <dbReference type="Proteomes" id="UP000037923"/>
    </source>
</evidence>
<dbReference type="RefSeq" id="XP_015652988.1">
    <property type="nucleotide sequence ID" value="XM_015808535.1"/>
</dbReference>
<proteinExistence type="predicted"/>
<dbReference type="GeneID" id="26909478"/>
<dbReference type="OMA" id="HMYSRYP"/>